<dbReference type="InterPro" id="IPR008928">
    <property type="entry name" value="6-hairpin_glycosidase_sf"/>
</dbReference>
<dbReference type="Gene3D" id="3.30.2080.10">
    <property type="entry name" value="GH92 mannosidase domain"/>
    <property type="match status" value="1"/>
</dbReference>
<dbReference type="InterPro" id="IPR050883">
    <property type="entry name" value="PNGase"/>
</dbReference>
<dbReference type="PANTHER" id="PTHR12143:SF39">
    <property type="entry name" value="SECRETED PROTEIN"/>
    <property type="match status" value="1"/>
</dbReference>
<accession>A0ABR6VS68</accession>
<evidence type="ECO:0000313" key="6">
    <source>
        <dbReference type="EMBL" id="MBC3540034.1"/>
    </source>
</evidence>
<dbReference type="SUPFAM" id="SSF48208">
    <property type="entry name" value="Six-hairpin glycosidases"/>
    <property type="match status" value="1"/>
</dbReference>
<dbReference type="EMBL" id="JACOAF010000022">
    <property type="protein sequence ID" value="MBC3540034.1"/>
    <property type="molecule type" value="Genomic_DNA"/>
</dbReference>
<dbReference type="RefSeq" id="WP_186636898.1">
    <property type="nucleotide sequence ID" value="NZ_JAFMZN010000001.1"/>
</dbReference>
<dbReference type="Gene3D" id="2.70.98.10">
    <property type="match status" value="1"/>
</dbReference>
<proteinExistence type="predicted"/>
<keyword evidence="7" id="KW-1185">Reference proteome</keyword>
<dbReference type="PROSITE" id="PS51257">
    <property type="entry name" value="PROKAR_LIPOPROTEIN"/>
    <property type="match status" value="1"/>
</dbReference>
<dbReference type="Pfam" id="PF17678">
    <property type="entry name" value="Glyco_hydro_92N"/>
    <property type="match status" value="1"/>
</dbReference>
<protein>
    <submittedName>
        <fullName evidence="6">Glycoside hydrolase family 92 protein</fullName>
    </submittedName>
</protein>
<feature type="domain" description="Glycosyl hydrolase family 92" evidence="4">
    <location>
        <begin position="254"/>
        <end position="677"/>
    </location>
</feature>
<dbReference type="InterPro" id="IPR014718">
    <property type="entry name" value="GH-type_carb-bd"/>
</dbReference>
<organism evidence="6 7">
    <name type="scientific">Rufibacter sediminis</name>
    <dbReference type="NCBI Taxonomy" id="2762756"/>
    <lineage>
        <taxon>Bacteria</taxon>
        <taxon>Pseudomonadati</taxon>
        <taxon>Bacteroidota</taxon>
        <taxon>Cytophagia</taxon>
        <taxon>Cytophagales</taxon>
        <taxon>Hymenobacteraceae</taxon>
        <taxon>Rufibacter</taxon>
    </lineage>
</organism>
<comment type="subunit">
    <text evidence="2">Monomer.</text>
</comment>
<dbReference type="PANTHER" id="PTHR12143">
    <property type="entry name" value="PEPTIDE N-GLYCANASE PNGASE -RELATED"/>
    <property type="match status" value="1"/>
</dbReference>
<evidence type="ECO:0000259" key="4">
    <source>
        <dbReference type="Pfam" id="PF07971"/>
    </source>
</evidence>
<comment type="caution">
    <text evidence="6">The sequence shown here is derived from an EMBL/GenBank/DDBJ whole genome shotgun (WGS) entry which is preliminary data.</text>
</comment>
<dbReference type="Proteomes" id="UP000659698">
    <property type="component" value="Unassembled WGS sequence"/>
</dbReference>
<evidence type="ECO:0000256" key="1">
    <source>
        <dbReference type="ARBA" id="ARBA00001913"/>
    </source>
</evidence>
<keyword evidence="6" id="KW-0378">Hydrolase</keyword>
<evidence type="ECO:0000256" key="3">
    <source>
        <dbReference type="ARBA" id="ARBA00022837"/>
    </source>
</evidence>
<dbReference type="InterPro" id="IPR041371">
    <property type="entry name" value="GH92_N"/>
</dbReference>
<comment type="cofactor">
    <cofactor evidence="1">
        <name>Ca(2+)</name>
        <dbReference type="ChEBI" id="CHEBI:29108"/>
    </cofactor>
</comment>
<dbReference type="Gene3D" id="1.20.1050.60">
    <property type="entry name" value="alpha-1,2-mannosidase"/>
    <property type="match status" value="1"/>
</dbReference>
<reference evidence="6 7" key="1">
    <citation type="journal article" date="2019" name="Int. J. Syst. Evol. Microbiol.">
        <title>Rufibacter sediminis sp. nov., isolated from freshwater lake sediment.</title>
        <authorList>
            <person name="Qu J.H."/>
            <person name="Zhang L.J."/>
            <person name="Fu Y.H."/>
            <person name="Li H.F."/>
        </authorList>
    </citation>
    <scope>NUCLEOTIDE SEQUENCE [LARGE SCALE GENOMIC DNA]</scope>
    <source>
        <strain evidence="6 7">H-1</strain>
    </source>
</reference>
<evidence type="ECO:0000259" key="5">
    <source>
        <dbReference type="Pfam" id="PF17678"/>
    </source>
</evidence>
<sequence>MRLLTFCFTVFFFCSCSVQKTEKGTSFSGPFGKNTAKTELVNVFLGSSGDHGQLSPAASYPFSMMSIGPQTYPTTHMGYEYLAKTFLGFTLNRFEGVGCEGSGGNILLKPFLGKDPKASTLTKVSETAGPGFYQVGFSNQIKAEMTVYKKSGLQRYQFPAGEKGISIDLSHAFVNRFVAEEHSMDGSSVSGWIDSKTTCSAGTYRLYYYLRFRQPVQWSQQGKHQLIATLPTDQKVAEIEIGFSSVDVSYAKASLETGSFEEIKLKTAQDWNQMLGHIQVKGDPEREKLFYSLLYRTLQSPYVVSENDGTYRATDGTRQTSQTQVYNGWSIWDNYKTQLPLLSLVYPDQFRNIASSIANLYRFGKKDYATAHEPSNTVRTEHAIVVLLDAYRKGYPLKVQSICDSLVQEVNKLDYSRPDKTLESSYDAWALSQILAELGQKDLSKRYRQKALEYKTYWNKDFKDLTRPDVDRMSVRGMYQGTVWQYRWSVPFDVKGLIGQTGGKEAFVQQLDEFFGRDLFNRANEPDLQVPTLYNASAEPWKAQALMHKLAVDTVVQHYFNDNSRGIGSYVGPIFKNQPAAYLRTMDDDAGAMSSWFVFAATGVYPAAVGWPVYYLHVPLFEKVAFNWPDGKSFSIEVNDHTAKACYVKEAYLNGEKLTRNWLTHDEITRGGNLTIVASSTPEKTWGVENQWVSKMEATE</sequence>
<evidence type="ECO:0000313" key="7">
    <source>
        <dbReference type="Proteomes" id="UP000659698"/>
    </source>
</evidence>
<dbReference type="GO" id="GO:0016787">
    <property type="term" value="F:hydrolase activity"/>
    <property type="evidence" value="ECO:0007669"/>
    <property type="project" value="UniProtKB-KW"/>
</dbReference>
<dbReference type="InterPro" id="IPR012939">
    <property type="entry name" value="Glyco_hydro_92"/>
</dbReference>
<feature type="domain" description="Glycosyl hydrolase family 92 N-terminal" evidence="5">
    <location>
        <begin position="40"/>
        <end position="220"/>
    </location>
</feature>
<evidence type="ECO:0000256" key="2">
    <source>
        <dbReference type="ARBA" id="ARBA00011245"/>
    </source>
</evidence>
<keyword evidence="3" id="KW-0106">Calcium</keyword>
<name>A0ABR6VS68_9BACT</name>
<dbReference type="Gene3D" id="1.20.1610.10">
    <property type="entry name" value="alpha-1,2-mannosidases domains"/>
    <property type="match status" value="1"/>
</dbReference>
<dbReference type="Pfam" id="PF07971">
    <property type="entry name" value="Glyco_hydro_92"/>
    <property type="match status" value="1"/>
</dbReference>
<gene>
    <name evidence="6" type="ORF">H7U12_10090</name>
</gene>